<accession>A0A6N7L3M0</accession>
<keyword evidence="2" id="KW-1185">Reference proteome</keyword>
<dbReference type="SUPFAM" id="SSF55144">
    <property type="entry name" value="LigT-like"/>
    <property type="match status" value="1"/>
</dbReference>
<dbReference type="InterPro" id="IPR009097">
    <property type="entry name" value="Cyclic_Pdiesterase"/>
</dbReference>
<dbReference type="AlphaFoldDB" id="A0A6N7L3M0"/>
<dbReference type="Proteomes" id="UP000450000">
    <property type="component" value="Unassembled WGS sequence"/>
</dbReference>
<sequence length="184" mass="19998">MKPFVFQQGQDSWDKGSLLHAYVTVDLGRNPDLADLVHGVRAATADDPLAHVGDQWLHITVHQLSQKPAVDVPAEERQALAAELARQMRTVEPFTITVGSPLAYGTGIIFDLGPDEPLNALRTAATRAFETVLGEGTTVYDTGVLHLTESYANPRELHQTGESLQVATSQSMPRRLRGVYALAS</sequence>
<dbReference type="Pfam" id="PF13563">
    <property type="entry name" value="2_5_RNA_ligase2"/>
    <property type="match status" value="1"/>
</dbReference>
<dbReference type="Gene3D" id="3.90.1140.10">
    <property type="entry name" value="Cyclic phosphodiesterase"/>
    <property type="match status" value="1"/>
</dbReference>
<name>A0A6N7L3M0_9ACTN</name>
<gene>
    <name evidence="1" type="ORF">F7Q99_35700</name>
</gene>
<proteinExistence type="predicted"/>
<protein>
    <submittedName>
        <fullName evidence="1">2'-5' RNA ligase family protein</fullName>
    </submittedName>
</protein>
<dbReference type="OrthoDB" id="5193841at2"/>
<reference evidence="1 2" key="1">
    <citation type="submission" date="2019-09" db="EMBL/GenBank/DDBJ databases">
        <title>Genome Sequences of Streptomyces kaniharaensis ATCC 21070.</title>
        <authorList>
            <person name="Zhu W."/>
            <person name="De Crecy-Lagard V."/>
            <person name="Richards N.G."/>
        </authorList>
    </citation>
    <scope>NUCLEOTIDE SEQUENCE [LARGE SCALE GENOMIC DNA]</scope>
    <source>
        <strain evidence="1 2">SF-557</strain>
    </source>
</reference>
<dbReference type="EMBL" id="WBOF01000004">
    <property type="protein sequence ID" value="MQS17387.1"/>
    <property type="molecule type" value="Genomic_DNA"/>
</dbReference>
<organism evidence="1 2">
    <name type="scientific">Streptomyces kaniharaensis</name>
    <dbReference type="NCBI Taxonomy" id="212423"/>
    <lineage>
        <taxon>Bacteria</taxon>
        <taxon>Bacillati</taxon>
        <taxon>Actinomycetota</taxon>
        <taxon>Actinomycetes</taxon>
        <taxon>Kitasatosporales</taxon>
        <taxon>Streptomycetaceae</taxon>
        <taxon>Streptomyces</taxon>
    </lineage>
</organism>
<dbReference type="RefSeq" id="WP_153470147.1">
    <property type="nucleotide sequence ID" value="NZ_WBOF01000004.1"/>
</dbReference>
<keyword evidence="1" id="KW-0436">Ligase</keyword>
<dbReference type="GO" id="GO:0016874">
    <property type="term" value="F:ligase activity"/>
    <property type="evidence" value="ECO:0007669"/>
    <property type="project" value="UniProtKB-KW"/>
</dbReference>
<evidence type="ECO:0000313" key="2">
    <source>
        <dbReference type="Proteomes" id="UP000450000"/>
    </source>
</evidence>
<comment type="caution">
    <text evidence="1">The sequence shown here is derived from an EMBL/GenBank/DDBJ whole genome shotgun (WGS) entry which is preliminary data.</text>
</comment>
<evidence type="ECO:0000313" key="1">
    <source>
        <dbReference type="EMBL" id="MQS17387.1"/>
    </source>
</evidence>